<dbReference type="Proteomes" id="UP001385951">
    <property type="component" value="Unassembled WGS sequence"/>
</dbReference>
<dbReference type="EMBL" id="JASBNA010000032">
    <property type="protein sequence ID" value="KAK7683102.1"/>
    <property type="molecule type" value="Genomic_DNA"/>
</dbReference>
<organism evidence="2 3">
    <name type="scientific">Cerrena zonata</name>
    <dbReference type="NCBI Taxonomy" id="2478898"/>
    <lineage>
        <taxon>Eukaryota</taxon>
        <taxon>Fungi</taxon>
        <taxon>Dikarya</taxon>
        <taxon>Basidiomycota</taxon>
        <taxon>Agaricomycotina</taxon>
        <taxon>Agaricomycetes</taxon>
        <taxon>Polyporales</taxon>
        <taxon>Cerrenaceae</taxon>
        <taxon>Cerrena</taxon>
    </lineage>
</organism>
<evidence type="ECO:0000313" key="2">
    <source>
        <dbReference type="EMBL" id="KAK7683102.1"/>
    </source>
</evidence>
<feature type="region of interest" description="Disordered" evidence="1">
    <location>
        <begin position="203"/>
        <end position="222"/>
    </location>
</feature>
<evidence type="ECO:0000313" key="3">
    <source>
        <dbReference type="Proteomes" id="UP001385951"/>
    </source>
</evidence>
<comment type="caution">
    <text evidence="2">The sequence shown here is derived from an EMBL/GenBank/DDBJ whole genome shotgun (WGS) entry which is preliminary data.</text>
</comment>
<protein>
    <submittedName>
        <fullName evidence="2">Uncharacterized protein</fullName>
    </submittedName>
</protein>
<name>A0AAW0FUW4_9APHY</name>
<proteinExistence type="predicted"/>
<keyword evidence="3" id="KW-1185">Reference proteome</keyword>
<accession>A0AAW0FUW4</accession>
<dbReference type="AlphaFoldDB" id="A0AAW0FUW4"/>
<evidence type="ECO:0000256" key="1">
    <source>
        <dbReference type="SAM" id="MobiDB-lite"/>
    </source>
</evidence>
<sequence length="367" mass="41450">MRYRAPLSREASQVSGQILRQQSTLLRMPGGPPLNRSQFRIDPIVEESPVTPDPSVPPTRSNNRSPAPSGSFVLNVLRGLGQARQKVARAAQKQEDARQSEERTKLALRSVLREASSKALLRLEMVRQRREARKREKVAGEISCAKGSSERYVWGMVASREEEVLAAGKASRERRLQKEDWALFCVKLGTIITRIAAMQRSAISEPAQAQAPDPEPEPTNSLTAESLHDCYMKTWDALRNNDLEGQYHFAELPWPAIFATKTSEGLTLASIESPNDLTFGNVGNFLELSPRRQRHNATDWESMRKSIHKELRLIHPDKSFPILSRRVYPAEVEIVKKAVLEVTQHLNECLRICCDRIAKNIEFKPTL</sequence>
<feature type="region of interest" description="Disordered" evidence="1">
    <location>
        <begin position="46"/>
        <end position="71"/>
    </location>
</feature>
<reference evidence="2 3" key="1">
    <citation type="submission" date="2022-09" db="EMBL/GenBank/DDBJ databases">
        <authorList>
            <person name="Palmer J.M."/>
        </authorList>
    </citation>
    <scope>NUCLEOTIDE SEQUENCE [LARGE SCALE GENOMIC DNA]</scope>
    <source>
        <strain evidence="2 3">DSM 7382</strain>
    </source>
</reference>
<gene>
    <name evidence="2" type="ORF">QCA50_013775</name>
</gene>